<dbReference type="EMBL" id="PGGW01000061">
    <property type="protein sequence ID" value="PJE95788.1"/>
    <property type="molecule type" value="Genomic_DNA"/>
</dbReference>
<gene>
    <name evidence="1" type="ORF">CUT44_21260</name>
</gene>
<dbReference type="AlphaFoldDB" id="A0A2M8LV04"/>
<protein>
    <submittedName>
        <fullName evidence="1">Uncharacterized protein</fullName>
    </submittedName>
</protein>
<organism evidence="1 2">
    <name type="scientific">Streptomyces carminius</name>
    <dbReference type="NCBI Taxonomy" id="2665496"/>
    <lineage>
        <taxon>Bacteria</taxon>
        <taxon>Bacillati</taxon>
        <taxon>Actinomycetota</taxon>
        <taxon>Actinomycetes</taxon>
        <taxon>Kitasatosporales</taxon>
        <taxon>Streptomycetaceae</taxon>
        <taxon>Streptomyces</taxon>
    </lineage>
</organism>
<proteinExistence type="predicted"/>
<accession>A0A2M8LV04</accession>
<reference evidence="1 2" key="1">
    <citation type="submission" date="2017-11" db="EMBL/GenBank/DDBJ databases">
        <title>Streptomyces carmine sp. nov., a novel actinomycete isolated from Sophora alopecuroides in Xinjiang, China.</title>
        <authorList>
            <person name="Wang Y."/>
            <person name="Luo X."/>
            <person name="Wan C."/>
            <person name="Zhang L."/>
        </authorList>
    </citation>
    <scope>NUCLEOTIDE SEQUENCE [LARGE SCALE GENOMIC DNA]</scope>
    <source>
        <strain evidence="1 2">TRM SA0054</strain>
    </source>
</reference>
<evidence type="ECO:0000313" key="1">
    <source>
        <dbReference type="EMBL" id="PJE95788.1"/>
    </source>
</evidence>
<dbReference type="InterPro" id="IPR045592">
    <property type="entry name" value="DUF6461"/>
</dbReference>
<dbReference type="RefSeq" id="WP_100203513.1">
    <property type="nucleotide sequence ID" value="NZ_PGGW01000061.1"/>
</dbReference>
<comment type="caution">
    <text evidence="1">The sequence shown here is derived from an EMBL/GenBank/DDBJ whole genome shotgun (WGS) entry which is preliminary data.</text>
</comment>
<evidence type="ECO:0000313" key="2">
    <source>
        <dbReference type="Proteomes" id="UP000230407"/>
    </source>
</evidence>
<name>A0A2M8LV04_9ACTN</name>
<dbReference type="Pfam" id="PF20062">
    <property type="entry name" value="DUF6461"/>
    <property type="match status" value="1"/>
</dbReference>
<keyword evidence="2" id="KW-1185">Reference proteome</keyword>
<sequence length="195" mass="21631">MLTVPALADCVPLDHFGLTCVRDLSPDEVLSRLGVTDRAPYPHYTPQEAIQRLGHGHENPAARVCHSGEWTFLLDVDDHGVLLRTPVLTRLSMGTEAVSIWKLLDSTTRIAHASNGELMAHYDDWMFEPAKGTDPSRLNRALAAIGFFREENEESDEWSAPEMALLALEREFGLVLPSEVSRGPLPTVGLRHLRG</sequence>
<dbReference type="Proteomes" id="UP000230407">
    <property type="component" value="Unassembled WGS sequence"/>
</dbReference>